<dbReference type="InterPro" id="IPR051555">
    <property type="entry name" value="FDH_Electron_Transfer_Unit"/>
</dbReference>
<evidence type="ECO:0000256" key="5">
    <source>
        <dbReference type="ARBA" id="ARBA00023004"/>
    </source>
</evidence>
<reference evidence="8 9" key="1">
    <citation type="submission" date="2013-11" db="EMBL/GenBank/DDBJ databases">
        <title>Metagenomic analysis of a methanogenic consortium involved in long chain n-alkane degradation.</title>
        <authorList>
            <person name="Davidova I.A."/>
            <person name="Callaghan A.V."/>
            <person name="Wawrik B."/>
            <person name="Pruitt S."/>
            <person name="Marks C."/>
            <person name="Duncan K.E."/>
            <person name="Suflita J.M."/>
        </authorList>
    </citation>
    <scope>NUCLEOTIDE SEQUENCE [LARGE SCALE GENOMIC DNA]</scope>
    <source>
        <strain evidence="8 9">SPR</strain>
    </source>
</reference>
<comment type="subcellular location">
    <subcellularLocation>
        <location evidence="1">Cell envelope</location>
    </subcellularLocation>
</comment>
<dbReference type="GO" id="GO:0046872">
    <property type="term" value="F:metal ion binding"/>
    <property type="evidence" value="ECO:0007669"/>
    <property type="project" value="UniProtKB-KW"/>
</dbReference>
<dbReference type="SUPFAM" id="SSF54862">
    <property type="entry name" value="4Fe-4S ferredoxins"/>
    <property type="match status" value="1"/>
</dbReference>
<proteinExistence type="predicted"/>
<dbReference type="InParanoid" id="A0A0D2HZD3"/>
<dbReference type="RefSeq" id="WP_052514771.1">
    <property type="nucleotide sequence ID" value="NZ_AZAC01000002.1"/>
</dbReference>
<dbReference type="PANTHER" id="PTHR43545">
    <property type="entry name" value="FORMATE DEHYDROGENASE, NITRATE-INDUCIBLE, IRON-SULFUR SUBUNIT"/>
    <property type="match status" value="1"/>
</dbReference>
<evidence type="ECO:0000256" key="4">
    <source>
        <dbReference type="ARBA" id="ARBA00022737"/>
    </source>
</evidence>
<sequence length="233" mass="25463">MKEYAILLDSTYCTGCNTCMYKCIQENRLEDPASRGLFRTWVQINDHGLYHHRCMHCSDPACVAACKEACGDKPALTKSAYGPVLYDAKLCIGCGGCEDSCPFEVPHLDDATNKMVKCSMCAHRIQEGRVPACVEACPTNAMVFGEYRDILAKATERAKAQKLKIYGLKENGGGHFLVLAPEPIQAGYPKVALSPVKGKQVAGLEVKTPALLALGIGGLKKFSDRRNRIETEE</sequence>
<dbReference type="Proteomes" id="UP000032233">
    <property type="component" value="Unassembled WGS sequence"/>
</dbReference>
<protein>
    <submittedName>
        <fullName evidence="8">4Fe-4S ferredoxin</fullName>
    </submittedName>
</protein>
<dbReference type="Gene3D" id="3.30.70.20">
    <property type="match status" value="2"/>
</dbReference>
<evidence type="ECO:0000259" key="7">
    <source>
        <dbReference type="PROSITE" id="PS51379"/>
    </source>
</evidence>
<evidence type="ECO:0000313" key="9">
    <source>
        <dbReference type="Proteomes" id="UP000032233"/>
    </source>
</evidence>
<dbReference type="STRING" id="1429043.X474_02845"/>
<feature type="domain" description="4Fe-4S ferredoxin-type" evidence="7">
    <location>
        <begin position="82"/>
        <end position="111"/>
    </location>
</feature>
<dbReference type="GO" id="GO:0030313">
    <property type="term" value="C:cell envelope"/>
    <property type="evidence" value="ECO:0007669"/>
    <property type="project" value="UniProtKB-SubCell"/>
</dbReference>
<dbReference type="PANTHER" id="PTHR43545:SF4">
    <property type="entry name" value="IRON-SULFUR PROTEIN"/>
    <property type="match status" value="1"/>
</dbReference>
<keyword evidence="2" id="KW-0004">4Fe-4S</keyword>
<dbReference type="InterPro" id="IPR017900">
    <property type="entry name" value="4Fe4S_Fe_S_CS"/>
</dbReference>
<dbReference type="AlphaFoldDB" id="A0A0D2HZD3"/>
<dbReference type="OrthoDB" id="9789030at2"/>
<organism evidence="8 9">
    <name type="scientific">Dethiosulfatarculus sandiegensis</name>
    <dbReference type="NCBI Taxonomy" id="1429043"/>
    <lineage>
        <taxon>Bacteria</taxon>
        <taxon>Pseudomonadati</taxon>
        <taxon>Thermodesulfobacteriota</taxon>
        <taxon>Desulfarculia</taxon>
        <taxon>Desulfarculales</taxon>
        <taxon>Desulfarculaceae</taxon>
        <taxon>Dethiosulfatarculus</taxon>
    </lineage>
</organism>
<evidence type="ECO:0000313" key="8">
    <source>
        <dbReference type="EMBL" id="KIX15618.1"/>
    </source>
</evidence>
<keyword evidence="3" id="KW-0479">Metal-binding</keyword>
<comment type="caution">
    <text evidence="8">The sequence shown here is derived from an EMBL/GenBank/DDBJ whole genome shotgun (WGS) entry which is preliminary data.</text>
</comment>
<accession>A0A0D2HZD3</accession>
<dbReference type="PROSITE" id="PS51379">
    <property type="entry name" value="4FE4S_FER_2"/>
    <property type="match status" value="1"/>
</dbReference>
<keyword evidence="4" id="KW-0677">Repeat</keyword>
<dbReference type="Pfam" id="PF13247">
    <property type="entry name" value="Fer4_11"/>
    <property type="match status" value="1"/>
</dbReference>
<keyword evidence="5" id="KW-0408">Iron</keyword>
<evidence type="ECO:0000256" key="3">
    <source>
        <dbReference type="ARBA" id="ARBA00022723"/>
    </source>
</evidence>
<evidence type="ECO:0000256" key="6">
    <source>
        <dbReference type="ARBA" id="ARBA00023014"/>
    </source>
</evidence>
<dbReference type="GO" id="GO:0051539">
    <property type="term" value="F:4 iron, 4 sulfur cluster binding"/>
    <property type="evidence" value="ECO:0007669"/>
    <property type="project" value="UniProtKB-KW"/>
</dbReference>
<dbReference type="EMBL" id="AZAC01000002">
    <property type="protein sequence ID" value="KIX15618.1"/>
    <property type="molecule type" value="Genomic_DNA"/>
</dbReference>
<dbReference type="FunCoup" id="A0A0D2HZD3">
    <property type="interactions" value="292"/>
</dbReference>
<evidence type="ECO:0000256" key="1">
    <source>
        <dbReference type="ARBA" id="ARBA00004196"/>
    </source>
</evidence>
<evidence type="ECO:0000256" key="2">
    <source>
        <dbReference type="ARBA" id="ARBA00022485"/>
    </source>
</evidence>
<dbReference type="InterPro" id="IPR017896">
    <property type="entry name" value="4Fe4S_Fe-S-bd"/>
</dbReference>
<keyword evidence="9" id="KW-1185">Reference proteome</keyword>
<gene>
    <name evidence="8" type="ORF">X474_02845</name>
</gene>
<dbReference type="PROSITE" id="PS00198">
    <property type="entry name" value="4FE4S_FER_1"/>
    <property type="match status" value="1"/>
</dbReference>
<keyword evidence="6" id="KW-0411">Iron-sulfur</keyword>
<name>A0A0D2HZD3_9BACT</name>